<protein>
    <submittedName>
        <fullName evidence="1">Uncharacterized protein</fullName>
    </submittedName>
</protein>
<proteinExistence type="predicted"/>
<dbReference type="Proteomes" id="UP000438448">
    <property type="component" value="Unassembled WGS sequence"/>
</dbReference>
<gene>
    <name evidence="1" type="ORF">NRB20_61550</name>
</gene>
<organism evidence="1 2">
    <name type="scientific">Nocardia macrotermitis</name>
    <dbReference type="NCBI Taxonomy" id="2585198"/>
    <lineage>
        <taxon>Bacteria</taxon>
        <taxon>Bacillati</taxon>
        <taxon>Actinomycetota</taxon>
        <taxon>Actinomycetes</taxon>
        <taxon>Mycobacteriales</taxon>
        <taxon>Nocardiaceae</taxon>
        <taxon>Nocardia</taxon>
    </lineage>
</organism>
<dbReference type="OrthoDB" id="4571197at2"/>
<accession>A0A7K0DB73</accession>
<reference evidence="1 2" key="1">
    <citation type="submission" date="2019-10" db="EMBL/GenBank/DDBJ databases">
        <title>Nocardia macrotermitis sp. nov. and Nocardia aurantia sp. nov., isolated from the gut of fungus growing-termite Macrotermes natalensis.</title>
        <authorList>
            <person name="Benndorf R."/>
            <person name="Schwitalla J."/>
            <person name="Martin K."/>
            <person name="De Beer W."/>
            <person name="Kaster A.-K."/>
            <person name="Vollmers J."/>
            <person name="Poulsen M."/>
            <person name="Beemelmanns C."/>
        </authorList>
    </citation>
    <scope>NUCLEOTIDE SEQUENCE [LARGE SCALE GENOMIC DNA]</scope>
    <source>
        <strain evidence="1 2">RB20</strain>
    </source>
</reference>
<dbReference type="RefSeq" id="WP_153414821.1">
    <property type="nucleotide sequence ID" value="NZ_WEGK01000016.1"/>
</dbReference>
<evidence type="ECO:0000313" key="2">
    <source>
        <dbReference type="Proteomes" id="UP000438448"/>
    </source>
</evidence>
<dbReference type="EMBL" id="WEGK01000016">
    <property type="protein sequence ID" value="MQY23030.1"/>
    <property type="molecule type" value="Genomic_DNA"/>
</dbReference>
<name>A0A7K0DB73_9NOCA</name>
<dbReference type="AlphaFoldDB" id="A0A7K0DB73"/>
<keyword evidence="2" id="KW-1185">Reference proteome</keyword>
<sequence>MTAQRKPRKKKRPETGAHRVVVRGSRHDPPDARKLAAVIVSLAESLAETDNEKNTFTPETAIIPIIDNAPEGNSEAA</sequence>
<evidence type="ECO:0000313" key="1">
    <source>
        <dbReference type="EMBL" id="MQY23030.1"/>
    </source>
</evidence>
<comment type="caution">
    <text evidence="1">The sequence shown here is derived from an EMBL/GenBank/DDBJ whole genome shotgun (WGS) entry which is preliminary data.</text>
</comment>